<gene>
    <name evidence="1" type="ORF">GCM10023191_101990</name>
</gene>
<proteinExistence type="predicted"/>
<protein>
    <recommendedName>
        <fullName evidence="3">XapX domain-containing protein</fullName>
    </recommendedName>
</protein>
<name>A0ABP8R9P1_9ACTN</name>
<dbReference type="Proteomes" id="UP001500503">
    <property type="component" value="Unassembled WGS sequence"/>
</dbReference>
<evidence type="ECO:0008006" key="3">
    <source>
        <dbReference type="Google" id="ProtNLM"/>
    </source>
</evidence>
<keyword evidence="2" id="KW-1185">Reference proteome</keyword>
<dbReference type="EMBL" id="BAABHF010000088">
    <property type="protein sequence ID" value="GAA4522568.1"/>
    <property type="molecule type" value="Genomic_DNA"/>
</dbReference>
<evidence type="ECO:0000313" key="2">
    <source>
        <dbReference type="Proteomes" id="UP001500503"/>
    </source>
</evidence>
<comment type="caution">
    <text evidence="1">The sequence shown here is derived from an EMBL/GenBank/DDBJ whole genome shotgun (WGS) entry which is preliminary data.</text>
</comment>
<evidence type="ECO:0000313" key="1">
    <source>
        <dbReference type="EMBL" id="GAA4522568.1"/>
    </source>
</evidence>
<reference evidence="2" key="1">
    <citation type="journal article" date="2019" name="Int. J. Syst. Evol. Microbiol.">
        <title>The Global Catalogue of Microorganisms (GCM) 10K type strain sequencing project: providing services to taxonomists for standard genome sequencing and annotation.</title>
        <authorList>
            <consortium name="The Broad Institute Genomics Platform"/>
            <consortium name="The Broad Institute Genome Sequencing Center for Infectious Disease"/>
            <person name="Wu L."/>
            <person name="Ma J."/>
        </authorList>
    </citation>
    <scope>NUCLEOTIDE SEQUENCE [LARGE SCALE GENOMIC DNA]</scope>
    <source>
        <strain evidence="2">JCM 17933</strain>
    </source>
</reference>
<accession>A0ABP8R9P1</accession>
<organism evidence="1 2">
    <name type="scientific">Actinoallomurus oryzae</name>
    <dbReference type="NCBI Taxonomy" id="502180"/>
    <lineage>
        <taxon>Bacteria</taxon>
        <taxon>Bacillati</taxon>
        <taxon>Actinomycetota</taxon>
        <taxon>Actinomycetes</taxon>
        <taxon>Streptosporangiales</taxon>
        <taxon>Thermomonosporaceae</taxon>
        <taxon>Actinoallomurus</taxon>
    </lineage>
</organism>
<sequence length="54" mass="5412">MLTLRAALVLLLAVLTGAVAGTLTYFARRSIPEALLAGGAATGGAIGLFNRLIA</sequence>